<accession>A0A1T4V248</accession>
<dbReference type="InterPro" id="IPR009734">
    <property type="entry name" value="Myoviridae_GpU"/>
</dbReference>
<evidence type="ECO:0000313" key="1">
    <source>
        <dbReference type="EMBL" id="SKA58968.1"/>
    </source>
</evidence>
<dbReference type="AlphaFoldDB" id="A0A1T4V248"/>
<evidence type="ECO:0000313" key="2">
    <source>
        <dbReference type="Proteomes" id="UP000191116"/>
    </source>
</evidence>
<gene>
    <name evidence="1" type="ORF">CZ814_04009</name>
</gene>
<dbReference type="OrthoDB" id="6402334at2"/>
<reference evidence="1 2" key="1">
    <citation type="submission" date="2017-02" db="EMBL/GenBank/DDBJ databases">
        <authorList>
            <person name="Peterson S.W."/>
        </authorList>
    </citation>
    <scope>NUCLEOTIDE SEQUENCE [LARGE SCALE GENOMIC DNA]</scope>
    <source>
        <strain evidence="1 2">CECT 9189</strain>
    </source>
</reference>
<dbReference type="EMBL" id="FUWP01000063">
    <property type="protein sequence ID" value="SKA58968.1"/>
    <property type="molecule type" value="Genomic_DNA"/>
</dbReference>
<organism evidence="1 2">
    <name type="scientific">Photobacterium toruni</name>
    <dbReference type="NCBI Taxonomy" id="1935446"/>
    <lineage>
        <taxon>Bacteria</taxon>
        <taxon>Pseudomonadati</taxon>
        <taxon>Pseudomonadota</taxon>
        <taxon>Gammaproteobacteria</taxon>
        <taxon>Vibrionales</taxon>
        <taxon>Vibrionaceae</taxon>
        <taxon>Photobacterium</taxon>
    </lineage>
</organism>
<dbReference type="Proteomes" id="UP000191116">
    <property type="component" value="Unassembled WGS sequence"/>
</dbReference>
<proteinExistence type="predicted"/>
<name>A0A1T4V248_9GAMM</name>
<dbReference type="RefSeq" id="WP_080176609.1">
    <property type="nucleotide sequence ID" value="NZ_AP024854.1"/>
</dbReference>
<dbReference type="Pfam" id="PF06995">
    <property type="entry name" value="Phage_P2_GpU"/>
    <property type="match status" value="1"/>
</dbReference>
<protein>
    <submittedName>
        <fullName evidence="1">Phage P2 GpU</fullName>
    </submittedName>
</protein>
<sequence length="122" mass="13800">MHHLVIGEFVFSVGDKTPIMKFERTSPGAYSEVSLIYDARSEMTGRPLETLDITAKWLQYGAQESVEKLRMLIESPQQVSDGQGLNLGKWTIQQLKEGKSALIHNGQAMVTDVMLQLKEYRE</sequence>